<evidence type="ECO:0008006" key="3">
    <source>
        <dbReference type="Google" id="ProtNLM"/>
    </source>
</evidence>
<proteinExistence type="predicted"/>
<protein>
    <recommendedName>
        <fullName evidence="3">Glycosyl transferase</fullName>
    </recommendedName>
</protein>
<evidence type="ECO:0000313" key="1">
    <source>
        <dbReference type="EMBL" id="TXJ12343.1"/>
    </source>
</evidence>
<organism evidence="1 2">
    <name type="scientific">Brachyspira aalborgi</name>
    <dbReference type="NCBI Taxonomy" id="29522"/>
    <lineage>
        <taxon>Bacteria</taxon>
        <taxon>Pseudomonadati</taxon>
        <taxon>Spirochaetota</taxon>
        <taxon>Spirochaetia</taxon>
        <taxon>Brachyspirales</taxon>
        <taxon>Brachyspiraceae</taxon>
        <taxon>Brachyspira</taxon>
    </lineage>
</organism>
<dbReference type="EMBL" id="SAXT01000004">
    <property type="protein sequence ID" value="TXJ12343.1"/>
    <property type="molecule type" value="Genomic_DNA"/>
</dbReference>
<accession>A0A5C8CI87</accession>
<evidence type="ECO:0000313" key="2">
    <source>
        <dbReference type="Proteomes" id="UP000325116"/>
    </source>
</evidence>
<dbReference type="AlphaFoldDB" id="A0A5C8CI87"/>
<gene>
    <name evidence="1" type="ORF">EPJ80_06025</name>
</gene>
<dbReference type="RefSeq" id="WP_147758295.1">
    <property type="nucleotide sequence ID" value="NZ_SAXT01000004.1"/>
</dbReference>
<comment type="caution">
    <text evidence="1">The sequence shown here is derived from an EMBL/GenBank/DDBJ whole genome shotgun (WGS) entry which is preliminary data.</text>
</comment>
<sequence length="302" mass="35966">MNIVIIHIGFAKYLIYVLRQIKITNPNSEIFLISDKENKKYSKYSTFVDISKIQSLESKSFKENYIHLGKSAPNYEMFCMLRWIILRDFMREYNIKECLHIDSDILIFSDLNKALNPFSNYKISLAHNLALTMHIKDIEILDEFSKYLLFKYTNENELNKLKDMYYKTERINNGVAGSISDMDISREFFSRVKEPIGDLSEIVNDSIFDSAIVYGEPEFEMLKKGKYKLKKIFFENKIPFCNYVLNGENKKIKFHSLHLLTWTKLFIKKLSNCKDLDFNPYFINIYREFTVFKSKIRKYINK</sequence>
<reference evidence="1 2" key="1">
    <citation type="journal article" date="1992" name="Lakartidningen">
        <title>[Penicillin V and not amoxicillin is the first choice preparation in acute otitis].</title>
        <authorList>
            <person name="Kamme C."/>
            <person name="Lundgren K."/>
            <person name="Prellner K."/>
        </authorList>
    </citation>
    <scope>NUCLEOTIDE SEQUENCE [LARGE SCALE GENOMIC DNA]</scope>
    <source>
        <strain evidence="1 2">W1</strain>
    </source>
</reference>
<dbReference type="Proteomes" id="UP000325116">
    <property type="component" value="Unassembled WGS sequence"/>
</dbReference>
<name>A0A5C8CI87_9SPIR</name>